<proteinExistence type="predicted"/>
<protein>
    <submittedName>
        <fullName evidence="1">Uncharacterized protein</fullName>
    </submittedName>
</protein>
<keyword evidence="2" id="KW-1185">Reference proteome</keyword>
<comment type="caution">
    <text evidence="1">The sequence shown here is derived from an EMBL/GenBank/DDBJ whole genome shotgun (WGS) entry which is preliminary data.</text>
</comment>
<dbReference type="EMBL" id="CM016762">
    <property type="protein sequence ID" value="TMS37635.1"/>
    <property type="molecule type" value="Genomic_DNA"/>
</dbReference>
<accession>A0A4U8UXL3</accession>
<dbReference type="AlphaFoldDB" id="A0A4U8UXL3"/>
<reference evidence="1 2" key="1">
    <citation type="journal article" date="2015" name="Genome Biol.">
        <title>Comparative genomics of Steinernema reveals deeply conserved gene regulatory networks.</title>
        <authorList>
            <person name="Dillman A.R."/>
            <person name="Macchietto M."/>
            <person name="Porter C.F."/>
            <person name="Rogers A."/>
            <person name="Williams B."/>
            <person name="Antoshechkin I."/>
            <person name="Lee M.M."/>
            <person name="Goodwin Z."/>
            <person name="Lu X."/>
            <person name="Lewis E.E."/>
            <person name="Goodrich-Blair H."/>
            <person name="Stock S.P."/>
            <person name="Adams B.J."/>
            <person name="Sternberg P.W."/>
            <person name="Mortazavi A."/>
        </authorList>
    </citation>
    <scope>NUCLEOTIDE SEQUENCE [LARGE SCALE GENOMIC DNA]</scope>
    <source>
        <strain evidence="1 2">ALL</strain>
    </source>
</reference>
<sequence>MGIYALFAWRMRKNLTAGLHILTGISTQASTCSFSAHLRESSMCSTNQNDLQIDCLCVRFGAAQQKYIQVVVLIVW</sequence>
<reference evidence="1 2" key="2">
    <citation type="journal article" date="2019" name="G3 (Bethesda)">
        <title>Hybrid Assembly of the Genome of the Entomopathogenic Nematode Steinernema carpocapsae Identifies the X-Chromosome.</title>
        <authorList>
            <person name="Serra L."/>
            <person name="Macchietto M."/>
            <person name="Macias-Munoz A."/>
            <person name="McGill C.J."/>
            <person name="Rodriguez I.M."/>
            <person name="Rodriguez B."/>
            <person name="Murad R."/>
            <person name="Mortazavi A."/>
        </authorList>
    </citation>
    <scope>NUCLEOTIDE SEQUENCE [LARGE SCALE GENOMIC DNA]</scope>
    <source>
        <strain evidence="1 2">ALL</strain>
    </source>
</reference>
<name>A0A4U8UXL3_STECR</name>
<dbReference type="EMBL" id="AZBU02000001">
    <property type="protein sequence ID" value="TMS37635.1"/>
    <property type="molecule type" value="Genomic_DNA"/>
</dbReference>
<organism evidence="1 2">
    <name type="scientific">Steinernema carpocapsae</name>
    <name type="common">Entomopathogenic nematode</name>
    <dbReference type="NCBI Taxonomy" id="34508"/>
    <lineage>
        <taxon>Eukaryota</taxon>
        <taxon>Metazoa</taxon>
        <taxon>Ecdysozoa</taxon>
        <taxon>Nematoda</taxon>
        <taxon>Chromadorea</taxon>
        <taxon>Rhabditida</taxon>
        <taxon>Tylenchina</taxon>
        <taxon>Panagrolaimomorpha</taxon>
        <taxon>Strongyloidoidea</taxon>
        <taxon>Steinernematidae</taxon>
        <taxon>Steinernema</taxon>
    </lineage>
</organism>
<evidence type="ECO:0000313" key="1">
    <source>
        <dbReference type="EMBL" id="TMS37635.1"/>
    </source>
</evidence>
<gene>
    <name evidence="1" type="ORF">L596_004527</name>
</gene>
<dbReference type="Proteomes" id="UP000298663">
    <property type="component" value="Chromosome X"/>
</dbReference>
<evidence type="ECO:0000313" key="2">
    <source>
        <dbReference type="Proteomes" id="UP000298663"/>
    </source>
</evidence>